<evidence type="ECO:0000313" key="2">
    <source>
        <dbReference type="EMBL" id="CAK9099557.1"/>
    </source>
</evidence>
<feature type="region of interest" description="Disordered" evidence="1">
    <location>
        <begin position="528"/>
        <end position="584"/>
    </location>
</feature>
<name>A0ABP0RG50_9DINO</name>
<feature type="compositionally biased region" description="Basic and acidic residues" evidence="1">
    <location>
        <begin position="572"/>
        <end position="581"/>
    </location>
</feature>
<keyword evidence="3" id="KW-1185">Reference proteome</keyword>
<dbReference type="InterPro" id="IPR021109">
    <property type="entry name" value="Peptidase_aspartic_dom_sf"/>
</dbReference>
<dbReference type="EMBL" id="CAXAMN010025973">
    <property type="protein sequence ID" value="CAK9099557.1"/>
    <property type="molecule type" value="Genomic_DNA"/>
</dbReference>
<evidence type="ECO:0000313" key="3">
    <source>
        <dbReference type="Proteomes" id="UP001642484"/>
    </source>
</evidence>
<dbReference type="Proteomes" id="UP001642484">
    <property type="component" value="Unassembled WGS sequence"/>
</dbReference>
<reference evidence="2 3" key="1">
    <citation type="submission" date="2024-02" db="EMBL/GenBank/DDBJ databases">
        <authorList>
            <person name="Chen Y."/>
            <person name="Shah S."/>
            <person name="Dougan E. K."/>
            <person name="Thang M."/>
            <person name="Chan C."/>
        </authorList>
    </citation>
    <scope>NUCLEOTIDE SEQUENCE [LARGE SCALE GENOMIC DNA]</scope>
</reference>
<organism evidence="2 3">
    <name type="scientific">Durusdinium trenchii</name>
    <dbReference type="NCBI Taxonomy" id="1381693"/>
    <lineage>
        <taxon>Eukaryota</taxon>
        <taxon>Sar</taxon>
        <taxon>Alveolata</taxon>
        <taxon>Dinophyceae</taxon>
        <taxon>Suessiales</taxon>
        <taxon>Symbiodiniaceae</taxon>
        <taxon>Durusdinium</taxon>
    </lineage>
</organism>
<feature type="region of interest" description="Disordered" evidence="1">
    <location>
        <begin position="454"/>
        <end position="485"/>
    </location>
</feature>
<feature type="compositionally biased region" description="Basic and acidic residues" evidence="1">
    <location>
        <begin position="548"/>
        <end position="559"/>
    </location>
</feature>
<sequence length="613" mass="68670">MSTSDCAGTLRPERVKGRVGRGDRVGRGAGATIIGSGARYFSGEDCDHREYKRWQQWALNKMRTVDKLAEEARGSFIWTLLCGRALEGVEHLKEEDYYQVKGGEKKLFELLDRRRPELDRTDEIGENIADVFGLRAKEGETVRQWCARARECFDKCARKTGVKCPEEARGWTLLNQSGMAEEQRAVCLARAQGDLKFDQLAQSMRSCFPDYAAPKRRRAQLCLPEDYIQDGFEEEEAAEILAATWREKRAELNMVQKGRKFAPPDSRRGAPAGKDFKRSFRAQVFLVSSPRYAILDSGCGKTIVGRSTLESFQAIWKKHGAPCPQEKAEQNSFRFGNGEQEVSTSVVDMPVYLAGRPGYIKAAIVKGSAPLLLSRPALQKLQAQIDFANDSLTLFAGKVNIPMEVNAAGQYAIYVTAFPEQEERLRLMQWTAKQHRQLIAQVKVRVEDKATTFREELPDTRPSKTIPQPPPDADAVDPTTGYGPVRPVRRRILHKDGASALYRPGRMTQDDFQDMMQEIVPQLIQQAMETTPPVSSASEPVEPSCRVESQRGQKRRVEDTSGAEQPAGKRSAAHDHAHDMDDSLLVEPVGSTFAKDEVAICSVEVLQQQQYDP</sequence>
<gene>
    <name evidence="2" type="ORF">CCMP2556_LOCUS47108</name>
</gene>
<comment type="caution">
    <text evidence="2">The sequence shown here is derived from an EMBL/GenBank/DDBJ whole genome shotgun (WGS) entry which is preliminary data.</text>
</comment>
<proteinExistence type="predicted"/>
<accession>A0ABP0RG50</accession>
<feature type="compositionally biased region" description="Low complexity" evidence="1">
    <location>
        <begin position="532"/>
        <end position="544"/>
    </location>
</feature>
<evidence type="ECO:0000256" key="1">
    <source>
        <dbReference type="SAM" id="MobiDB-lite"/>
    </source>
</evidence>
<protein>
    <submittedName>
        <fullName evidence="2">Uncharacterized protein</fullName>
    </submittedName>
</protein>
<dbReference type="Gene3D" id="2.40.70.10">
    <property type="entry name" value="Acid Proteases"/>
    <property type="match status" value="1"/>
</dbReference>